<name>A0A1V9FYW5_9BACT</name>
<keyword evidence="1" id="KW-0812">Transmembrane</keyword>
<dbReference type="AlphaFoldDB" id="A0A1V9FYW5"/>
<protein>
    <submittedName>
        <fullName evidence="2">Uncharacterized protein</fullName>
    </submittedName>
</protein>
<dbReference type="OrthoDB" id="668634at2"/>
<dbReference type="STRING" id="1703345.A3860_24305"/>
<keyword evidence="1" id="KW-0472">Membrane</keyword>
<dbReference type="RefSeq" id="WP_081147732.1">
    <property type="nucleotide sequence ID" value="NZ_LVYD01000045.1"/>
</dbReference>
<organism evidence="2 3">
    <name type="scientific">Niastella vici</name>
    <dbReference type="NCBI Taxonomy" id="1703345"/>
    <lineage>
        <taxon>Bacteria</taxon>
        <taxon>Pseudomonadati</taxon>
        <taxon>Bacteroidota</taxon>
        <taxon>Chitinophagia</taxon>
        <taxon>Chitinophagales</taxon>
        <taxon>Chitinophagaceae</taxon>
        <taxon>Niastella</taxon>
    </lineage>
</organism>
<evidence type="ECO:0000256" key="1">
    <source>
        <dbReference type="SAM" id="Phobius"/>
    </source>
</evidence>
<accession>A0A1V9FYW5</accession>
<dbReference type="Proteomes" id="UP000192796">
    <property type="component" value="Unassembled WGS sequence"/>
</dbReference>
<feature type="transmembrane region" description="Helical" evidence="1">
    <location>
        <begin position="81"/>
        <end position="99"/>
    </location>
</feature>
<feature type="transmembrane region" description="Helical" evidence="1">
    <location>
        <begin position="39"/>
        <end position="60"/>
    </location>
</feature>
<sequence length="166" mass="19647">MKSFTIFWKIFRSICIVQLILVAFKGVLSFSQLFYAGNILISCIDVIAYTLVFLFVYHGLSMLNYNYPDIPLSPKQKRSFNILYLLNFILIAFLFAQVVNSWWLVPFVFNSENISNKVWYTLAAQLLFSWVIFIIHLVFLAGMYQLRRFIYKNSIGSWYEQFDQKP</sequence>
<keyword evidence="1" id="KW-1133">Transmembrane helix</keyword>
<evidence type="ECO:0000313" key="2">
    <source>
        <dbReference type="EMBL" id="OQP63468.1"/>
    </source>
</evidence>
<feature type="transmembrane region" description="Helical" evidence="1">
    <location>
        <begin position="119"/>
        <end position="144"/>
    </location>
</feature>
<comment type="caution">
    <text evidence="2">The sequence shown here is derived from an EMBL/GenBank/DDBJ whole genome shotgun (WGS) entry which is preliminary data.</text>
</comment>
<keyword evidence="3" id="KW-1185">Reference proteome</keyword>
<dbReference type="EMBL" id="LVYD01000045">
    <property type="protein sequence ID" value="OQP63468.1"/>
    <property type="molecule type" value="Genomic_DNA"/>
</dbReference>
<gene>
    <name evidence="2" type="ORF">A3860_24305</name>
</gene>
<proteinExistence type="predicted"/>
<evidence type="ECO:0000313" key="3">
    <source>
        <dbReference type="Proteomes" id="UP000192796"/>
    </source>
</evidence>
<reference evidence="2 3" key="1">
    <citation type="submission" date="2016-03" db="EMBL/GenBank/DDBJ databases">
        <title>Niastella vici sp. nov., isolated from farmland soil.</title>
        <authorList>
            <person name="Chen L."/>
            <person name="Wang D."/>
            <person name="Yang S."/>
            <person name="Wang G."/>
        </authorList>
    </citation>
    <scope>NUCLEOTIDE SEQUENCE [LARGE SCALE GENOMIC DNA]</scope>
    <source>
        <strain evidence="2 3">DJ57</strain>
    </source>
</reference>